<dbReference type="Proteomes" id="UP000824782">
    <property type="component" value="Unassembled WGS sequence"/>
</dbReference>
<keyword evidence="2" id="KW-1185">Reference proteome</keyword>
<proteinExistence type="predicted"/>
<protein>
    <submittedName>
        <fullName evidence="1">Uncharacterized protein</fullName>
    </submittedName>
</protein>
<reference evidence="1" key="1">
    <citation type="thesis" date="2020" institute="ProQuest LLC" country="789 East Eisenhower Parkway, Ann Arbor, MI, USA">
        <title>Comparative Genomics and Chromosome Evolution.</title>
        <authorList>
            <person name="Mudd A.B."/>
        </authorList>
    </citation>
    <scope>NUCLEOTIDE SEQUENCE</scope>
    <source>
        <strain evidence="1">237g6f4</strain>
        <tissue evidence="1">Blood</tissue>
    </source>
</reference>
<name>A0AAV6ZWI6_ENGPU</name>
<sequence length="93" mass="11459">MKFLFLLWQYILDADHKVTRLMLLAFSHNICFLHRYCLETWYCSLVLYSLIYLGNIRSRKPANFWYWRSVNGSGLEYQTQNMDRYGPYFIFFF</sequence>
<accession>A0AAV6ZWI6</accession>
<evidence type="ECO:0000313" key="1">
    <source>
        <dbReference type="EMBL" id="KAG8553681.1"/>
    </source>
</evidence>
<gene>
    <name evidence="1" type="ORF">GDO81_003510</name>
</gene>
<comment type="caution">
    <text evidence="1">The sequence shown here is derived from an EMBL/GenBank/DDBJ whole genome shotgun (WGS) entry which is preliminary data.</text>
</comment>
<dbReference type="EMBL" id="WNYA01000010">
    <property type="protein sequence ID" value="KAG8553681.1"/>
    <property type="molecule type" value="Genomic_DNA"/>
</dbReference>
<organism evidence="1 2">
    <name type="scientific">Engystomops pustulosus</name>
    <name type="common">Tungara frog</name>
    <name type="synonym">Physalaemus pustulosus</name>
    <dbReference type="NCBI Taxonomy" id="76066"/>
    <lineage>
        <taxon>Eukaryota</taxon>
        <taxon>Metazoa</taxon>
        <taxon>Chordata</taxon>
        <taxon>Craniata</taxon>
        <taxon>Vertebrata</taxon>
        <taxon>Euteleostomi</taxon>
        <taxon>Amphibia</taxon>
        <taxon>Batrachia</taxon>
        <taxon>Anura</taxon>
        <taxon>Neobatrachia</taxon>
        <taxon>Hyloidea</taxon>
        <taxon>Leptodactylidae</taxon>
        <taxon>Leiuperinae</taxon>
        <taxon>Engystomops</taxon>
    </lineage>
</organism>
<dbReference type="AlphaFoldDB" id="A0AAV6ZWI6"/>
<evidence type="ECO:0000313" key="2">
    <source>
        <dbReference type="Proteomes" id="UP000824782"/>
    </source>
</evidence>